<organism evidence="1 2">
    <name type="scientific">Flavobacterium chungangensis</name>
    <dbReference type="NCBI Taxonomy" id="2708132"/>
    <lineage>
        <taxon>Bacteria</taxon>
        <taxon>Pseudomonadati</taxon>
        <taxon>Bacteroidota</taxon>
        <taxon>Flavobacteriia</taxon>
        <taxon>Flavobacteriales</taxon>
        <taxon>Flavobacteriaceae</taxon>
        <taxon>Flavobacterium</taxon>
    </lineage>
</organism>
<proteinExistence type="predicted"/>
<dbReference type="RefSeq" id="WP_379797734.1">
    <property type="nucleotide sequence ID" value="NZ_JBHSFY010000006.1"/>
</dbReference>
<comment type="caution">
    <text evidence="1">The sequence shown here is derived from an EMBL/GenBank/DDBJ whole genome shotgun (WGS) entry which is preliminary data.</text>
</comment>
<reference evidence="2" key="1">
    <citation type="journal article" date="2019" name="Int. J. Syst. Evol. Microbiol.">
        <title>The Global Catalogue of Microorganisms (GCM) 10K type strain sequencing project: providing services to taxonomists for standard genome sequencing and annotation.</title>
        <authorList>
            <consortium name="The Broad Institute Genomics Platform"/>
            <consortium name="The Broad Institute Genome Sequencing Center for Infectious Disease"/>
            <person name="Wu L."/>
            <person name="Ma J."/>
        </authorList>
    </citation>
    <scope>NUCLEOTIDE SEQUENCE [LARGE SCALE GENOMIC DNA]</scope>
    <source>
        <strain evidence="2">NBRC 103627</strain>
    </source>
</reference>
<evidence type="ECO:0000313" key="2">
    <source>
        <dbReference type="Proteomes" id="UP001596003"/>
    </source>
</evidence>
<keyword evidence="2" id="KW-1185">Reference proteome</keyword>
<protein>
    <submittedName>
        <fullName evidence="1">Uncharacterized protein</fullName>
    </submittedName>
</protein>
<dbReference type="EMBL" id="JBHSFY010000006">
    <property type="protein sequence ID" value="MFC4477617.1"/>
    <property type="molecule type" value="Genomic_DNA"/>
</dbReference>
<sequence length="323" mass="37814">MNITLVSLDNLGMNECISSALEKQGHNVRHINFRDYRYKYPSVFHRVYNFILKAFFKKNLKTLHHGKEILKELEKNHEIQDVILTIKGDFIDSNSILKFKKFTKKSIGFFNDNIYRCPKIKRVIPSFDEVYSFEKEDCANFNLSFAPNWIYTKNTSSNKEIPAEYGVFNISTIDKRLSTLIRIANELKSKNINFKFIVYDKKNEPKTGTDGITYINKHVPLSEVNDYADRSKVLLDIHRDGQIGLTFRIFESLGLEKKIITTNHDIKNYDFYNPNNILIIDKKKPVIPVAFFENEYEKIPDSILHQYTIEGWCENVVLKKSSI</sequence>
<gene>
    <name evidence="1" type="ORF">ACFO3N_11135</name>
</gene>
<name>A0ABV8ZC04_9FLAO</name>
<evidence type="ECO:0000313" key="1">
    <source>
        <dbReference type="EMBL" id="MFC4477617.1"/>
    </source>
</evidence>
<accession>A0ABV8ZC04</accession>
<dbReference type="Proteomes" id="UP001596003">
    <property type="component" value="Unassembled WGS sequence"/>
</dbReference>